<proteinExistence type="predicted"/>
<evidence type="ECO:0000313" key="1">
    <source>
        <dbReference type="EMBL" id="GEV47592.1"/>
    </source>
</evidence>
<sequence length="244" mass="27333">MDTQFTSDTLDPLSQKLDDENMSLEFLVMSLEKENEHLKAIYQNLFDFIKQTWAQTKIKTDSLQEKLNDTIYEKAKLRAKLFGKFSEQKYTVKGTSVNTKFAKPSILGKPPSQPFKHKFVSDSSEGNNACTSNPQEPTIKRFPNLIFSWQVVQICLWARCYPKNDCEDIGKLGVEGDIGFFIGYSATSYAYGVTTEGERTMYDDYIGGESSVPPRTAPTALAPQVLQTPKTSTTIADTALTSTN</sequence>
<accession>A0A699GMW2</accession>
<gene>
    <name evidence="1" type="ORF">Tci_119569</name>
</gene>
<reference evidence="1" key="1">
    <citation type="journal article" date="2019" name="Sci. Rep.">
        <title>Draft genome of Tanacetum cinerariifolium, the natural source of mosquito coil.</title>
        <authorList>
            <person name="Yamashiro T."/>
            <person name="Shiraishi A."/>
            <person name="Satake H."/>
            <person name="Nakayama K."/>
        </authorList>
    </citation>
    <scope>NUCLEOTIDE SEQUENCE</scope>
</reference>
<comment type="caution">
    <text evidence="1">The sequence shown here is derived from an EMBL/GenBank/DDBJ whole genome shotgun (WGS) entry which is preliminary data.</text>
</comment>
<dbReference type="AlphaFoldDB" id="A0A699GMW2"/>
<protein>
    <recommendedName>
        <fullName evidence="2">Integrase, catalytic region, zinc finger, CCHC-type, peptidase aspartic, catalytic</fullName>
    </recommendedName>
</protein>
<name>A0A699GMW2_TANCI</name>
<dbReference type="EMBL" id="BKCJ010024620">
    <property type="protein sequence ID" value="GEV47592.1"/>
    <property type="molecule type" value="Genomic_DNA"/>
</dbReference>
<evidence type="ECO:0008006" key="2">
    <source>
        <dbReference type="Google" id="ProtNLM"/>
    </source>
</evidence>
<organism evidence="1">
    <name type="scientific">Tanacetum cinerariifolium</name>
    <name type="common">Dalmatian daisy</name>
    <name type="synonym">Chrysanthemum cinerariifolium</name>
    <dbReference type="NCBI Taxonomy" id="118510"/>
    <lineage>
        <taxon>Eukaryota</taxon>
        <taxon>Viridiplantae</taxon>
        <taxon>Streptophyta</taxon>
        <taxon>Embryophyta</taxon>
        <taxon>Tracheophyta</taxon>
        <taxon>Spermatophyta</taxon>
        <taxon>Magnoliopsida</taxon>
        <taxon>eudicotyledons</taxon>
        <taxon>Gunneridae</taxon>
        <taxon>Pentapetalae</taxon>
        <taxon>asterids</taxon>
        <taxon>campanulids</taxon>
        <taxon>Asterales</taxon>
        <taxon>Asteraceae</taxon>
        <taxon>Asteroideae</taxon>
        <taxon>Anthemideae</taxon>
        <taxon>Anthemidinae</taxon>
        <taxon>Tanacetum</taxon>
    </lineage>
</organism>